<keyword evidence="3" id="KW-1185">Reference proteome</keyword>
<gene>
    <name evidence="2" type="ORF">Cylst_6514</name>
</gene>
<evidence type="ECO:0000259" key="1">
    <source>
        <dbReference type="PROSITE" id="PS50531"/>
    </source>
</evidence>
<feature type="domain" description="HTH IS21-type" evidence="1">
    <location>
        <begin position="300"/>
        <end position="363"/>
    </location>
</feature>
<protein>
    <submittedName>
        <fullName evidence="2">Transposase family protein</fullName>
    </submittedName>
</protein>
<dbReference type="InterPro" id="IPR029261">
    <property type="entry name" value="Transposase_Znf"/>
</dbReference>
<organism evidence="2 3">
    <name type="scientific">Cylindrospermum stagnale PCC 7417</name>
    <dbReference type="NCBI Taxonomy" id="56107"/>
    <lineage>
        <taxon>Bacteria</taxon>
        <taxon>Bacillati</taxon>
        <taxon>Cyanobacteriota</taxon>
        <taxon>Cyanophyceae</taxon>
        <taxon>Nostocales</taxon>
        <taxon>Nostocaceae</taxon>
        <taxon>Cylindrospermum</taxon>
    </lineage>
</organism>
<dbReference type="KEGG" id="csg:Cylst_6514"/>
<dbReference type="Proteomes" id="UP000010475">
    <property type="component" value="Plasmid pCYLST.01"/>
</dbReference>
<dbReference type="PANTHER" id="PTHR33498:SF1">
    <property type="entry name" value="TRANSPOSASE FOR INSERTION SEQUENCE ELEMENT IS1557"/>
    <property type="match status" value="1"/>
</dbReference>
<geneLocation type="plasmid" evidence="2 3">
    <name>pCYLST.01</name>
</geneLocation>
<dbReference type="PROSITE" id="PS50531">
    <property type="entry name" value="HTH_IS21"/>
    <property type="match status" value="1"/>
</dbReference>
<dbReference type="Pfam" id="PF14690">
    <property type="entry name" value="Zn_ribbon_ISL3"/>
    <property type="match status" value="1"/>
</dbReference>
<dbReference type="Pfam" id="PF01610">
    <property type="entry name" value="DDE_Tnp_ISL3"/>
    <property type="match status" value="2"/>
</dbReference>
<dbReference type="InterPro" id="IPR017894">
    <property type="entry name" value="HTH_IS21_transposase_type"/>
</dbReference>
<dbReference type="EMBL" id="CP003643">
    <property type="protein sequence ID" value="AFZ28293.1"/>
    <property type="molecule type" value="Genomic_DNA"/>
</dbReference>
<dbReference type="HOGENOM" id="CLU_029608_5_1_3"/>
<accession>K9X726</accession>
<dbReference type="AlphaFoldDB" id="K9X726"/>
<dbReference type="RefSeq" id="WP_015328340.1">
    <property type="nucleotide sequence ID" value="NC_020050.1"/>
</dbReference>
<dbReference type="InterPro" id="IPR002560">
    <property type="entry name" value="Transposase_DDE"/>
</dbReference>
<reference evidence="2 3" key="1">
    <citation type="submission" date="2012-06" db="EMBL/GenBank/DDBJ databases">
        <title>Noncontiguous Finished plasmid 1 of genome of Cylindrospermum stagnale PCC 7417.</title>
        <authorList>
            <consortium name="US DOE Joint Genome Institute"/>
            <person name="Gugger M."/>
            <person name="Coursin T."/>
            <person name="Rippka R."/>
            <person name="Tandeau De Marsac N."/>
            <person name="Huntemann M."/>
            <person name="Wei C.-L."/>
            <person name="Han J."/>
            <person name="Detter J.C."/>
            <person name="Han C."/>
            <person name="Tapia R."/>
            <person name="Davenport K."/>
            <person name="Daligault H."/>
            <person name="Erkkila T."/>
            <person name="Gu W."/>
            <person name="Munk A.C.C."/>
            <person name="Teshima H."/>
            <person name="Xu Y."/>
            <person name="Chain P."/>
            <person name="Chen A."/>
            <person name="Krypides N."/>
            <person name="Mavromatis K."/>
            <person name="Markowitz V."/>
            <person name="Szeto E."/>
            <person name="Ivanova N."/>
            <person name="Mikhailova N."/>
            <person name="Ovchinnikova G."/>
            <person name="Pagani I."/>
            <person name="Pati A."/>
            <person name="Goodwin L."/>
            <person name="Peters L."/>
            <person name="Pitluck S."/>
            <person name="Woyke T."/>
            <person name="Kerfeld C."/>
        </authorList>
    </citation>
    <scope>NUCLEOTIDE SEQUENCE [LARGE SCALE GENOMIC DNA]</scope>
    <source>
        <strain evidence="2 3">PCC 7417</strain>
        <plasmid evidence="3">Plasmid pCYLST.01</plasmid>
    </source>
</reference>
<proteinExistence type="predicted"/>
<dbReference type="InterPro" id="IPR047951">
    <property type="entry name" value="Transpos_ISL3"/>
</dbReference>
<name>K9X726_9NOST</name>
<dbReference type="NCBIfam" id="NF033550">
    <property type="entry name" value="transpos_ISL3"/>
    <property type="match status" value="1"/>
</dbReference>
<dbReference type="PANTHER" id="PTHR33498">
    <property type="entry name" value="TRANSPOSASE FOR INSERTION SEQUENCE ELEMENT IS1557"/>
    <property type="match status" value="1"/>
</dbReference>
<sequence length="553" mass="63115">MSVLTHLLPDSTNLKLENCQVDKIKTQIKLIVSAIRTVVNCPVCNQPTHKIHSRYERKLTDLPWADYSITLQLRVRKFYCINTLCKRRIFTERLTSVTAPWARRTLRLAQRLSAIGLANGGEAGVRLSEQLGLTVSRNTLLKLVRSIPLPPIVTPQTLGVDDFCFRKCKTYGTALIDLERSRPIALLKDAKAEILAEWLKAHPGVKVVSRDRSKTYESGIRQGAPEAIHVADRFHLLQNLAETLNQVFATNHQALKAVDEAYSLSSVIQTDGTVVVRVPRPSREQQALQLTERNHARRLAIHQQVWDLHDQGWSAKAIACQVGIGVTSVFRYLRTPTFPEPTRRRSRGRSILVPYQEYILKRWDEGCYEGLALFEEIQKLGYKGSYDTVARYTRRIRTVQGIKPRKRYSVKSLPKVTQPKKLCLTPRRAVWLVLRNPDSQQPEDEELIALLIGQHPDLAEAIKLAQGFAQIVRQRLPQQLQRWLTVAESSNLTAFHRFAKRLREDYDAVKAGVTMSVSNGPVEGHINRLKMLKRQMYGRAKIDLLERRFLLAI</sequence>
<evidence type="ECO:0000313" key="2">
    <source>
        <dbReference type="EMBL" id="AFZ28293.1"/>
    </source>
</evidence>
<dbReference type="PATRIC" id="fig|56107.3.peg.6986"/>
<keyword evidence="2" id="KW-0614">Plasmid</keyword>
<dbReference type="OrthoDB" id="524863at2"/>
<evidence type="ECO:0000313" key="3">
    <source>
        <dbReference type="Proteomes" id="UP000010475"/>
    </source>
</evidence>